<dbReference type="Proteomes" id="UP000814033">
    <property type="component" value="Unassembled WGS sequence"/>
</dbReference>
<reference evidence="1" key="2">
    <citation type="journal article" date="2022" name="New Phytol.">
        <title>Evolutionary transition to the ectomycorrhizal habit in the genomes of a hyperdiverse lineage of mushroom-forming fungi.</title>
        <authorList>
            <person name="Looney B."/>
            <person name="Miyauchi S."/>
            <person name="Morin E."/>
            <person name="Drula E."/>
            <person name="Courty P.E."/>
            <person name="Kohler A."/>
            <person name="Kuo A."/>
            <person name="LaButti K."/>
            <person name="Pangilinan J."/>
            <person name="Lipzen A."/>
            <person name="Riley R."/>
            <person name="Andreopoulos W."/>
            <person name="He G."/>
            <person name="Johnson J."/>
            <person name="Nolan M."/>
            <person name="Tritt A."/>
            <person name="Barry K.W."/>
            <person name="Grigoriev I.V."/>
            <person name="Nagy L.G."/>
            <person name="Hibbett D."/>
            <person name="Henrissat B."/>
            <person name="Matheny P.B."/>
            <person name="Labbe J."/>
            <person name="Martin F.M."/>
        </authorList>
    </citation>
    <scope>NUCLEOTIDE SEQUENCE</scope>
    <source>
        <strain evidence="1">FP105234-sp</strain>
    </source>
</reference>
<reference evidence="1" key="1">
    <citation type="submission" date="2021-02" db="EMBL/GenBank/DDBJ databases">
        <authorList>
            <consortium name="DOE Joint Genome Institute"/>
            <person name="Ahrendt S."/>
            <person name="Looney B.P."/>
            <person name="Miyauchi S."/>
            <person name="Morin E."/>
            <person name="Drula E."/>
            <person name="Courty P.E."/>
            <person name="Chicoki N."/>
            <person name="Fauchery L."/>
            <person name="Kohler A."/>
            <person name="Kuo A."/>
            <person name="Labutti K."/>
            <person name="Pangilinan J."/>
            <person name="Lipzen A."/>
            <person name="Riley R."/>
            <person name="Andreopoulos W."/>
            <person name="He G."/>
            <person name="Johnson J."/>
            <person name="Barry K.W."/>
            <person name="Grigoriev I.V."/>
            <person name="Nagy L."/>
            <person name="Hibbett D."/>
            <person name="Henrissat B."/>
            <person name="Matheny P.B."/>
            <person name="Labbe J."/>
            <person name="Martin F."/>
        </authorList>
    </citation>
    <scope>NUCLEOTIDE SEQUENCE</scope>
    <source>
        <strain evidence="1">FP105234-sp</strain>
    </source>
</reference>
<proteinExistence type="predicted"/>
<evidence type="ECO:0000313" key="1">
    <source>
        <dbReference type="EMBL" id="KAI0041726.1"/>
    </source>
</evidence>
<evidence type="ECO:0000313" key="2">
    <source>
        <dbReference type="Proteomes" id="UP000814033"/>
    </source>
</evidence>
<gene>
    <name evidence="1" type="ORF">FA95DRAFT_655448</name>
</gene>
<protein>
    <submittedName>
        <fullName evidence="1">Uncharacterized protein</fullName>
    </submittedName>
</protein>
<name>A0ACB8RC34_9AGAM</name>
<organism evidence="1 2">
    <name type="scientific">Auriscalpium vulgare</name>
    <dbReference type="NCBI Taxonomy" id="40419"/>
    <lineage>
        <taxon>Eukaryota</taxon>
        <taxon>Fungi</taxon>
        <taxon>Dikarya</taxon>
        <taxon>Basidiomycota</taxon>
        <taxon>Agaricomycotina</taxon>
        <taxon>Agaricomycetes</taxon>
        <taxon>Russulales</taxon>
        <taxon>Auriscalpiaceae</taxon>
        <taxon>Auriscalpium</taxon>
    </lineage>
</organism>
<dbReference type="EMBL" id="MU276105">
    <property type="protein sequence ID" value="KAI0041726.1"/>
    <property type="molecule type" value="Genomic_DNA"/>
</dbReference>
<accession>A0ACB8RC34</accession>
<keyword evidence="2" id="KW-1185">Reference proteome</keyword>
<sequence length="111" mass="12101">MASLIVFARVTVVRSPSRSSACAAQRNPHRLRQDTPVAQTRPPGSSAYTLDFSLHDLNPVPRISVVLGAARPDSLAHTCRMRPSFDLARHRLTWACKHSYSTAFAPSSASS</sequence>
<comment type="caution">
    <text evidence="1">The sequence shown here is derived from an EMBL/GenBank/DDBJ whole genome shotgun (WGS) entry which is preliminary data.</text>
</comment>